<dbReference type="Proteomes" id="UP000660247">
    <property type="component" value="Unassembled WGS sequence"/>
</dbReference>
<organism evidence="1 2">
    <name type="scientific">Todus mexicanus</name>
    <name type="common">Puerto Rican tody</name>
    <dbReference type="NCBI Taxonomy" id="135184"/>
    <lineage>
        <taxon>Eukaryota</taxon>
        <taxon>Metazoa</taxon>
        <taxon>Chordata</taxon>
        <taxon>Craniata</taxon>
        <taxon>Vertebrata</taxon>
        <taxon>Euteleostomi</taxon>
        <taxon>Archelosauria</taxon>
        <taxon>Archosauria</taxon>
        <taxon>Dinosauria</taxon>
        <taxon>Saurischia</taxon>
        <taxon>Theropoda</taxon>
        <taxon>Coelurosauria</taxon>
        <taxon>Aves</taxon>
        <taxon>Neognathae</taxon>
        <taxon>Neoaves</taxon>
        <taxon>Telluraves</taxon>
        <taxon>Coraciimorphae</taxon>
        <taxon>Coraciiformes</taxon>
        <taxon>Todidae</taxon>
        <taxon>Todus</taxon>
    </lineage>
</organism>
<proteinExistence type="predicted"/>
<protein>
    <submittedName>
        <fullName evidence="1">LIN54 protein</fullName>
    </submittedName>
</protein>
<dbReference type="OrthoDB" id="6283463at2759"/>
<name>A0A851D8K6_TODME</name>
<dbReference type="EMBL" id="WEIS01049703">
    <property type="protein sequence ID" value="NWI66681.1"/>
    <property type="molecule type" value="Genomic_DNA"/>
</dbReference>
<feature type="non-terminal residue" evidence="1">
    <location>
        <position position="427"/>
    </location>
</feature>
<dbReference type="AlphaFoldDB" id="A0A851D8K6"/>
<evidence type="ECO:0000313" key="1">
    <source>
        <dbReference type="EMBL" id="NWI66681.1"/>
    </source>
</evidence>
<accession>A0A851D8K6</accession>
<evidence type="ECO:0000313" key="2">
    <source>
        <dbReference type="Proteomes" id="UP000660247"/>
    </source>
</evidence>
<reference evidence="1" key="1">
    <citation type="submission" date="2019-10" db="EMBL/GenBank/DDBJ databases">
        <title>Bird 10,000 Genomes (B10K) Project - Family phase.</title>
        <authorList>
            <person name="Zhang G."/>
        </authorList>
    </citation>
    <scope>NUCLEOTIDE SEQUENCE</scope>
    <source>
        <strain evidence="1">B10K-DU-002-69</strain>
        <tissue evidence="1">Muscle</tissue>
    </source>
</reference>
<feature type="non-terminal residue" evidence="1">
    <location>
        <position position="1"/>
    </location>
</feature>
<sequence>MEVVSAEVNSLLPEEIMDTGITLVEDDSIEAVIVSSPMGDSIPMETELEEIVNISSTCDSSVTTTAVVTTESVTAPNNHSGDTTVNTTTPKPDVNAVVKSTFPSGLNKLGAQTPVTISANQIILNKTADIKIGNQSIKPDGQKLIVQGQQIKVVIGGRSEVKPVGVSALTQGSQLINAAAQPSVLQTQQLKTVQVAKKTRTPTSGPVITKLIFAKPINSKAVTGQTTQVSPVIAGCRVLSQSAPGTPPKTITISESGVIGSSLSTTTQQTPNKIAISPLKSPNKAVKPSVQTITVGGVGASQFKTIIPLATAPNVQQIQVPGSKFHYVRLVTATTANGSTQSASQNPSTNTQPLQQAKPVVVNATPVRMSVPIVPAQTVKQVVPKPINPTSQVVTTSQPQQRLIMPATPLPQIQPNLTNLPPGTVLA</sequence>
<keyword evidence="2" id="KW-1185">Reference proteome</keyword>
<comment type="caution">
    <text evidence="1">The sequence shown here is derived from an EMBL/GenBank/DDBJ whole genome shotgun (WGS) entry which is preliminary data.</text>
</comment>
<gene>
    <name evidence="1" type="primary">Lin54</name>
    <name evidence="1" type="ORF">TODMEX_R00728</name>
</gene>